<dbReference type="CDD" id="cd00090">
    <property type="entry name" value="HTH_ARSR"/>
    <property type="match status" value="1"/>
</dbReference>
<evidence type="ECO:0000313" key="8">
    <source>
        <dbReference type="Proteomes" id="UP001499882"/>
    </source>
</evidence>
<dbReference type="PROSITE" id="PS50995">
    <property type="entry name" value="HTH_MARR_2"/>
    <property type="match status" value="1"/>
</dbReference>
<dbReference type="InterPro" id="IPR036390">
    <property type="entry name" value="WH_DNA-bd_sf"/>
</dbReference>
<evidence type="ECO:0000259" key="6">
    <source>
        <dbReference type="PROSITE" id="PS50995"/>
    </source>
</evidence>
<keyword evidence="8" id="KW-1185">Reference proteome</keyword>
<accession>A0ABP8YBC0</accession>
<feature type="domain" description="HTH marR-type" evidence="6">
    <location>
        <begin position="10"/>
        <end position="141"/>
    </location>
</feature>
<evidence type="ECO:0000256" key="1">
    <source>
        <dbReference type="ARBA" id="ARBA00004496"/>
    </source>
</evidence>
<reference evidence="8" key="1">
    <citation type="journal article" date="2019" name="Int. J. Syst. Evol. Microbiol.">
        <title>The Global Catalogue of Microorganisms (GCM) 10K type strain sequencing project: providing services to taxonomists for standard genome sequencing and annotation.</title>
        <authorList>
            <consortium name="The Broad Institute Genomics Platform"/>
            <consortium name="The Broad Institute Genome Sequencing Center for Infectious Disease"/>
            <person name="Wu L."/>
            <person name="Ma J."/>
        </authorList>
    </citation>
    <scope>NUCLEOTIDE SEQUENCE [LARGE SCALE GENOMIC DNA]</scope>
    <source>
        <strain evidence="8">JCM 18532</strain>
    </source>
</reference>
<evidence type="ECO:0000256" key="3">
    <source>
        <dbReference type="ARBA" id="ARBA00023015"/>
    </source>
</evidence>
<evidence type="ECO:0000256" key="5">
    <source>
        <dbReference type="ARBA" id="ARBA00023163"/>
    </source>
</evidence>
<dbReference type="InterPro" id="IPR055166">
    <property type="entry name" value="Transc_reg_Sar_Rot_HTH"/>
</dbReference>
<dbReference type="InterPro" id="IPR011991">
    <property type="entry name" value="ArsR-like_HTH"/>
</dbReference>
<dbReference type="SUPFAM" id="SSF46785">
    <property type="entry name" value="Winged helix' DNA-binding domain"/>
    <property type="match status" value="1"/>
</dbReference>
<dbReference type="Pfam" id="PF22381">
    <property type="entry name" value="Staph_reg_Sar_Rot"/>
    <property type="match status" value="1"/>
</dbReference>
<name>A0ABP8YBC0_9ACTN</name>
<dbReference type="RefSeq" id="WP_345524885.1">
    <property type="nucleotide sequence ID" value="NZ_BAABKN010000004.1"/>
</dbReference>
<organism evidence="7 8">
    <name type="scientific">Nocardioides endophyticus</name>
    <dbReference type="NCBI Taxonomy" id="1353775"/>
    <lineage>
        <taxon>Bacteria</taxon>
        <taxon>Bacillati</taxon>
        <taxon>Actinomycetota</taxon>
        <taxon>Actinomycetes</taxon>
        <taxon>Propionibacteriales</taxon>
        <taxon>Nocardioidaceae</taxon>
        <taxon>Nocardioides</taxon>
    </lineage>
</organism>
<dbReference type="PANTHER" id="PTHR33164:SF5">
    <property type="entry name" value="ORGANIC HYDROPEROXIDE RESISTANCE TRANSCRIPTIONAL REGULATOR"/>
    <property type="match status" value="1"/>
</dbReference>
<dbReference type="InterPro" id="IPR039422">
    <property type="entry name" value="MarR/SlyA-like"/>
</dbReference>
<dbReference type="PRINTS" id="PR00598">
    <property type="entry name" value="HTHMARR"/>
</dbReference>
<dbReference type="PANTHER" id="PTHR33164">
    <property type="entry name" value="TRANSCRIPTIONAL REGULATOR, MARR FAMILY"/>
    <property type="match status" value="1"/>
</dbReference>
<dbReference type="Gene3D" id="1.10.10.10">
    <property type="entry name" value="Winged helix-like DNA-binding domain superfamily/Winged helix DNA-binding domain"/>
    <property type="match status" value="1"/>
</dbReference>
<proteinExistence type="predicted"/>
<comment type="caution">
    <text evidence="7">The sequence shown here is derived from an EMBL/GenBank/DDBJ whole genome shotgun (WGS) entry which is preliminary data.</text>
</comment>
<sequence>MVDFPQLELDAQLCLPLYAAARGVTRRYAEALGGVGLTYPQYVTMLALWDADAPLTVGEVGERLHLDSGTLTPVLKRLESAGFVVRRRDAVDERRVRIEVTERGEELRPKVADVPERVWHGMGLAPADVVQLRTLLDRLLLGLDASPSA</sequence>
<dbReference type="InterPro" id="IPR036388">
    <property type="entry name" value="WH-like_DNA-bd_sf"/>
</dbReference>
<comment type="subcellular location">
    <subcellularLocation>
        <location evidence="1">Cytoplasm</location>
    </subcellularLocation>
</comment>
<gene>
    <name evidence="7" type="ORF">GCM10023350_04180</name>
</gene>
<evidence type="ECO:0000256" key="4">
    <source>
        <dbReference type="ARBA" id="ARBA00023125"/>
    </source>
</evidence>
<keyword evidence="5" id="KW-0804">Transcription</keyword>
<dbReference type="Proteomes" id="UP001499882">
    <property type="component" value="Unassembled WGS sequence"/>
</dbReference>
<protein>
    <recommendedName>
        <fullName evidence="6">HTH marR-type domain-containing protein</fullName>
    </recommendedName>
</protein>
<keyword evidence="3" id="KW-0805">Transcription regulation</keyword>
<keyword evidence="4" id="KW-0238">DNA-binding</keyword>
<evidence type="ECO:0000256" key="2">
    <source>
        <dbReference type="ARBA" id="ARBA00022490"/>
    </source>
</evidence>
<dbReference type="InterPro" id="IPR000835">
    <property type="entry name" value="HTH_MarR-typ"/>
</dbReference>
<keyword evidence="2" id="KW-0963">Cytoplasm</keyword>
<dbReference type="SMART" id="SM00347">
    <property type="entry name" value="HTH_MARR"/>
    <property type="match status" value="1"/>
</dbReference>
<evidence type="ECO:0000313" key="7">
    <source>
        <dbReference type="EMBL" id="GAA4724882.1"/>
    </source>
</evidence>
<dbReference type="EMBL" id="BAABKN010000004">
    <property type="protein sequence ID" value="GAA4724882.1"/>
    <property type="molecule type" value="Genomic_DNA"/>
</dbReference>